<protein>
    <recommendedName>
        <fullName evidence="3">Apple domain-containing protein</fullName>
    </recommendedName>
</protein>
<reference evidence="4" key="1">
    <citation type="submission" date="2021-01" db="EMBL/GenBank/DDBJ databases">
        <authorList>
            <person name="Corre E."/>
            <person name="Pelletier E."/>
            <person name="Niang G."/>
            <person name="Scheremetjew M."/>
            <person name="Finn R."/>
            <person name="Kale V."/>
            <person name="Holt S."/>
            <person name="Cochrane G."/>
            <person name="Meng A."/>
            <person name="Brown T."/>
            <person name="Cohen L."/>
        </authorList>
    </citation>
    <scope>NUCLEOTIDE SEQUENCE</scope>
    <source>
        <strain evidence="4">CCMP3105</strain>
    </source>
</reference>
<dbReference type="AlphaFoldDB" id="A0A7S4RQ42"/>
<keyword evidence="2" id="KW-0812">Transmembrane</keyword>
<proteinExistence type="predicted"/>
<feature type="compositionally biased region" description="Low complexity" evidence="1">
    <location>
        <begin position="198"/>
        <end position="218"/>
    </location>
</feature>
<keyword evidence="2" id="KW-0472">Membrane</keyword>
<feature type="transmembrane region" description="Helical" evidence="2">
    <location>
        <begin position="135"/>
        <end position="157"/>
    </location>
</feature>
<feature type="domain" description="Apple" evidence="3">
    <location>
        <begin position="43"/>
        <end position="78"/>
    </location>
</feature>
<sequence>MAPESEYRSMPLVAKEGIPVSLVEFAGRLWNWCKLDDPDPDAPRCNTLGECFSLCSQNANCKSFSYYSGIRVCAFKRQCIYPRVELSPLKDVLGGVTYFKDCAAAIKTTTRASTTSTTPPPQIGATLPPPDSPTAAFSVLGVVFVGALAVACGGVWCRRRRKAPPPSDLEGGGTTDPSSAGAGAPVAPPPDVPSLGRPLGAGSTAAPSPADPGAAGAPLPDVNVHRVVRPDRWCVTPRQLHQFLEQVESAYPDEDPSAYKVVDELIRPRTAALSCSWALMANPEGVEVTHFVTHAWAEGVKSFCRSVLERIDEGGIWICFLANPQSWTSDDLGQLLGVNPFQSPFFLALSRASEVLVVRNDRVNLYTRLWCVFELWAANIEGVPVVTAGSNPPLIDVSAMGYNAVCSSERDTSMLRRAMRSRGSHDDINMWIGRVLFHS</sequence>
<feature type="region of interest" description="Disordered" evidence="1">
    <location>
        <begin position="162"/>
        <end position="218"/>
    </location>
</feature>
<dbReference type="InterPro" id="IPR003609">
    <property type="entry name" value="Pan_app"/>
</dbReference>
<keyword evidence="2" id="KW-1133">Transmembrane helix</keyword>
<evidence type="ECO:0000256" key="2">
    <source>
        <dbReference type="SAM" id="Phobius"/>
    </source>
</evidence>
<evidence type="ECO:0000313" key="4">
    <source>
        <dbReference type="EMBL" id="CAE4620824.1"/>
    </source>
</evidence>
<dbReference type="Pfam" id="PF00024">
    <property type="entry name" value="PAN_1"/>
    <property type="match status" value="1"/>
</dbReference>
<gene>
    <name evidence="4" type="ORF">AMON00008_LOCUS38473</name>
</gene>
<organism evidence="4">
    <name type="scientific">Alexandrium monilatum</name>
    <dbReference type="NCBI Taxonomy" id="311494"/>
    <lineage>
        <taxon>Eukaryota</taxon>
        <taxon>Sar</taxon>
        <taxon>Alveolata</taxon>
        <taxon>Dinophyceae</taxon>
        <taxon>Gonyaulacales</taxon>
        <taxon>Pyrocystaceae</taxon>
        <taxon>Alexandrium</taxon>
    </lineage>
</organism>
<feature type="region of interest" description="Disordered" evidence="1">
    <location>
        <begin position="110"/>
        <end position="129"/>
    </location>
</feature>
<dbReference type="EMBL" id="HBNR01054750">
    <property type="protein sequence ID" value="CAE4620824.1"/>
    <property type="molecule type" value="Transcribed_RNA"/>
</dbReference>
<feature type="compositionally biased region" description="Pro residues" evidence="1">
    <location>
        <begin position="118"/>
        <end position="129"/>
    </location>
</feature>
<accession>A0A7S4RQ42</accession>
<feature type="compositionally biased region" description="Low complexity" evidence="1">
    <location>
        <begin position="176"/>
        <end position="185"/>
    </location>
</feature>
<evidence type="ECO:0000259" key="3">
    <source>
        <dbReference type="Pfam" id="PF00024"/>
    </source>
</evidence>
<evidence type="ECO:0000256" key="1">
    <source>
        <dbReference type="SAM" id="MobiDB-lite"/>
    </source>
</evidence>
<name>A0A7S4RQ42_9DINO</name>